<dbReference type="Pfam" id="PF06739">
    <property type="entry name" value="SBBP"/>
    <property type="match status" value="1"/>
</dbReference>
<dbReference type="InterPro" id="IPR011044">
    <property type="entry name" value="Quino_amine_DH_bsu"/>
</dbReference>
<dbReference type="AlphaFoldDB" id="A0A7Y6IC35"/>
<dbReference type="GO" id="GO:0016747">
    <property type="term" value="F:acyltransferase activity, transferring groups other than amino-acyl groups"/>
    <property type="evidence" value="ECO:0007669"/>
    <property type="project" value="TreeGrafter"/>
</dbReference>
<dbReference type="InterPro" id="IPR010620">
    <property type="entry name" value="SBBP_repeat"/>
</dbReference>
<comment type="caution">
    <text evidence="1">The sequence shown here is derived from an EMBL/GenBank/DDBJ whole genome shotgun (WGS) entry which is preliminary data.</text>
</comment>
<reference evidence="1 2" key="1">
    <citation type="submission" date="2020-06" db="EMBL/GenBank/DDBJ databases">
        <title>Nonomuraea sp. SMC257, a novel actinomycete isolated from soil.</title>
        <authorList>
            <person name="Chanama M."/>
        </authorList>
    </citation>
    <scope>NUCLEOTIDE SEQUENCE [LARGE SCALE GENOMIC DNA]</scope>
    <source>
        <strain evidence="1 2">SMC257</strain>
    </source>
</reference>
<dbReference type="Gene3D" id="3.40.50.1820">
    <property type="entry name" value="alpha/beta hydrolase"/>
    <property type="match status" value="1"/>
</dbReference>
<evidence type="ECO:0000313" key="1">
    <source>
        <dbReference type="EMBL" id="NUW35489.1"/>
    </source>
</evidence>
<accession>A0A7Y6IC35</accession>
<sequence>MLMPRWSGAGMLAALVLVLLLAVPGEADVTAPKGGTLTTGSAPSEALGEDIAFNLYLPYGYDTGGERHPVLYLLHGRGDTMQAWTRVKDTLDQMIRTRRIPPVIAVMPDAPWSERGSWYVDSRYTGSDLPGRPVETALTRDLVAYVDATYRTAPIREARLVGGYSMGGAGALRLALAHQDLFGSAMVLSPAVYTPLPPSDSSARDYGAFGRGEEKFADEVYQGLNYPALLPKLDPDRPVRLFVAVGDDEYANPAPADAHHDLDFESAALYNAARRSPAVSAQFRVLDGGHDWTVWSPAFEQAMAELGPALSVTPPAGLPGPLLGTAAADWAGGVAAHADGTVTTGFAAGGPVAGQPYGGRLDAVLASTGTRSWTRRLGTAADERLYGVAALPDGGVLAAGYTKGDLDGRHPGNAADDAFVARLDADGTVRWITQFGDPAVADRLYGLTAAPDGGAYVAGYTKGTLDGPNSGDKDALLARLTSDGRLSWVRQYGGAGEDKAYGVAADTSGVYVTGSTTASLPGTSALGGLDGWIAGYAPDGVRRWATSAGGPGDDRLNAVTVTTAGLAVATGASGGDLLTAAYTGTGRQRWTAALATPAADEGAAVVSLPGGEVEVVGYTRGRVGVMAGGADVLTVRLDGRGQRRAAAQFGTARDDAVDPFSEPDLYAAATPAGKVAVSGLTYGAPADGSAPGNGDVFVAVVEPSTGLPVP</sequence>
<organism evidence="1 2">
    <name type="scientific">Nonomuraea montanisoli</name>
    <dbReference type="NCBI Taxonomy" id="2741721"/>
    <lineage>
        <taxon>Bacteria</taxon>
        <taxon>Bacillati</taxon>
        <taxon>Actinomycetota</taxon>
        <taxon>Actinomycetes</taxon>
        <taxon>Streptosporangiales</taxon>
        <taxon>Streptosporangiaceae</taxon>
        <taxon>Nonomuraea</taxon>
    </lineage>
</organism>
<dbReference type="InterPro" id="IPR000801">
    <property type="entry name" value="Esterase-like"/>
</dbReference>
<dbReference type="Gene3D" id="2.80.10.50">
    <property type="match status" value="1"/>
</dbReference>
<dbReference type="EMBL" id="JABWGN010000011">
    <property type="protein sequence ID" value="NUW35489.1"/>
    <property type="molecule type" value="Genomic_DNA"/>
</dbReference>
<name>A0A7Y6IC35_9ACTN</name>
<dbReference type="SUPFAM" id="SSF50969">
    <property type="entry name" value="YVTN repeat-like/Quinoprotein amine dehydrogenase"/>
    <property type="match status" value="1"/>
</dbReference>
<dbReference type="InterPro" id="IPR050583">
    <property type="entry name" value="Mycobacterial_A85_antigen"/>
</dbReference>
<dbReference type="SUPFAM" id="SSF53474">
    <property type="entry name" value="alpha/beta-Hydrolases"/>
    <property type="match status" value="1"/>
</dbReference>
<proteinExistence type="predicted"/>
<gene>
    <name evidence="1" type="ORF">HTZ77_29255</name>
</gene>
<dbReference type="PANTHER" id="PTHR48098:SF1">
    <property type="entry name" value="DIACYLGLYCEROL ACYLTRANSFERASE_MYCOLYLTRANSFERASE AG85A"/>
    <property type="match status" value="1"/>
</dbReference>
<keyword evidence="2" id="KW-1185">Reference proteome</keyword>
<dbReference type="Pfam" id="PF00756">
    <property type="entry name" value="Esterase"/>
    <property type="match status" value="1"/>
</dbReference>
<dbReference type="PANTHER" id="PTHR48098">
    <property type="entry name" value="ENTEROCHELIN ESTERASE-RELATED"/>
    <property type="match status" value="1"/>
</dbReference>
<protein>
    <submittedName>
        <fullName evidence="1">SBBP repeat-containing protein</fullName>
    </submittedName>
</protein>
<evidence type="ECO:0000313" key="2">
    <source>
        <dbReference type="Proteomes" id="UP000586042"/>
    </source>
</evidence>
<dbReference type="InterPro" id="IPR029058">
    <property type="entry name" value="AB_hydrolase_fold"/>
</dbReference>
<dbReference type="Proteomes" id="UP000586042">
    <property type="component" value="Unassembled WGS sequence"/>
</dbReference>